<evidence type="ECO:0000256" key="3">
    <source>
        <dbReference type="ARBA" id="ARBA00022525"/>
    </source>
</evidence>
<dbReference type="RefSeq" id="WP_002286749.1">
    <property type="nucleotide sequence ID" value="NZ_AP026566.1"/>
</dbReference>
<dbReference type="Pfam" id="PF00746">
    <property type="entry name" value="Gram_pos_anchor"/>
    <property type="match status" value="1"/>
</dbReference>
<evidence type="ECO:0000259" key="9">
    <source>
        <dbReference type="PROSITE" id="PS50847"/>
    </source>
</evidence>
<dbReference type="Gene3D" id="2.160.20.10">
    <property type="entry name" value="Single-stranded right-handed beta-helix, Pectin lyase-like"/>
    <property type="match status" value="1"/>
</dbReference>
<dbReference type="Pfam" id="PF25849">
    <property type="entry name" value="PelX_N"/>
    <property type="match status" value="1"/>
</dbReference>
<keyword evidence="7" id="KW-1133">Transmembrane helix</keyword>
<keyword evidence="7" id="KW-0472">Membrane</keyword>
<dbReference type="InterPro" id="IPR012334">
    <property type="entry name" value="Pectin_lyas_fold"/>
</dbReference>
<dbReference type="GO" id="GO:0016837">
    <property type="term" value="F:carbon-oxygen lyase activity, acting on polysaccharides"/>
    <property type="evidence" value="ECO:0007669"/>
    <property type="project" value="TreeGrafter"/>
</dbReference>
<dbReference type="InterPro" id="IPR053868">
    <property type="entry name" value="Pel9A-like_beta_helix"/>
</dbReference>
<dbReference type="SUPFAM" id="SSF51126">
    <property type="entry name" value="Pectin lyase-like"/>
    <property type="match status" value="1"/>
</dbReference>
<dbReference type="InterPro" id="IPR006626">
    <property type="entry name" value="PbH1"/>
</dbReference>
<keyword evidence="7" id="KW-0812">Transmembrane</keyword>
<feature type="compositionally biased region" description="Polar residues" evidence="6">
    <location>
        <begin position="999"/>
        <end position="1008"/>
    </location>
</feature>
<dbReference type="InterPro" id="IPR058863">
    <property type="entry name" value="PelX-like_Ig"/>
</dbReference>
<evidence type="ECO:0000256" key="8">
    <source>
        <dbReference type="SAM" id="SignalP"/>
    </source>
</evidence>
<keyword evidence="3" id="KW-0964">Secreted</keyword>
<dbReference type="AlphaFoldDB" id="A0A1A7RGV4"/>
<comment type="subcellular location">
    <subcellularLocation>
        <location evidence="1">Secreted</location>
    </subcellularLocation>
</comment>
<dbReference type="Proteomes" id="UP000469871">
    <property type="component" value="Unassembled WGS sequence"/>
</dbReference>
<evidence type="ECO:0000256" key="2">
    <source>
        <dbReference type="ARBA" id="ARBA00022512"/>
    </source>
</evidence>
<keyword evidence="5" id="KW-0572">Peptidoglycan-anchor</keyword>
<feature type="compositionally biased region" description="Basic and acidic residues" evidence="6">
    <location>
        <begin position="71"/>
        <end position="90"/>
    </location>
</feature>
<dbReference type="SMART" id="SM00710">
    <property type="entry name" value="PbH1"/>
    <property type="match status" value="5"/>
</dbReference>
<keyword evidence="4 8" id="KW-0732">Signal</keyword>
<dbReference type="EMBL" id="QHGU01000008">
    <property type="protein sequence ID" value="PZM56711.1"/>
    <property type="molecule type" value="Genomic_DNA"/>
</dbReference>
<evidence type="ECO:0000256" key="5">
    <source>
        <dbReference type="ARBA" id="ARBA00023088"/>
    </source>
</evidence>
<dbReference type="Proteomes" id="UP000249070">
    <property type="component" value="Unassembled WGS sequence"/>
</dbReference>
<accession>A0A1A7RGV4</accession>
<dbReference type="Pfam" id="PF22842">
    <property type="entry name" value="Pel9A-like_beta_helix"/>
    <property type="match status" value="1"/>
</dbReference>
<dbReference type="PANTHER" id="PTHR40088">
    <property type="entry name" value="PECTATE LYASE (EUROFUNG)"/>
    <property type="match status" value="1"/>
</dbReference>
<reference evidence="10 13" key="2">
    <citation type="submission" date="2019-10" db="EMBL/GenBank/DDBJ databases">
        <title>Evolutionary dynamics of vancomycin-resistant Enterococcus faecium during gastrointestinal tract colonization and bloodstream infection in immunocompromised pediatric patients.</title>
        <authorList>
            <person name="Chilambi G.S."/>
            <person name="Nordstrom H.R."/>
            <person name="Evans D.R."/>
            <person name="Ferrolino J."/>
            <person name="Hayden R.T."/>
            <person name="Maron G.M."/>
            <person name="Vo A.N."/>
            <person name="Gilmore M.S."/>
            <person name="Wolf J."/>
            <person name="Rosch J.W."/>
            <person name="Van Tyne D."/>
        </authorList>
    </citation>
    <scope>NUCLEOTIDE SEQUENCE [LARGE SCALE GENOMIC DNA]</scope>
    <source>
        <strain evidence="10 13">VRECG27</strain>
    </source>
</reference>
<dbReference type="GO" id="GO:0005576">
    <property type="term" value="C:extracellular region"/>
    <property type="evidence" value="ECO:0007669"/>
    <property type="project" value="UniProtKB-SubCell"/>
</dbReference>
<protein>
    <submittedName>
        <fullName evidence="10">DUF1565 domain-containing protein</fullName>
    </submittedName>
</protein>
<evidence type="ECO:0000256" key="4">
    <source>
        <dbReference type="ARBA" id="ARBA00022729"/>
    </source>
</evidence>
<keyword evidence="2" id="KW-0134">Cell wall</keyword>
<dbReference type="STRING" id="1352.AL014_09590"/>
<organism evidence="10 13">
    <name type="scientific">Enterococcus faecium</name>
    <name type="common">Streptococcus faecium</name>
    <dbReference type="NCBI Taxonomy" id="1352"/>
    <lineage>
        <taxon>Bacteria</taxon>
        <taxon>Bacillati</taxon>
        <taxon>Bacillota</taxon>
        <taxon>Bacilli</taxon>
        <taxon>Lactobacillales</taxon>
        <taxon>Enterococcaceae</taxon>
        <taxon>Enterococcus</taxon>
    </lineage>
</organism>
<feature type="region of interest" description="Disordered" evidence="6">
    <location>
        <begin position="998"/>
        <end position="1066"/>
    </location>
</feature>
<dbReference type="PANTHER" id="PTHR40088:SF2">
    <property type="entry name" value="SECRETED SUGAR HYDROLASE"/>
    <property type="match status" value="1"/>
</dbReference>
<dbReference type="PROSITE" id="PS50847">
    <property type="entry name" value="GRAM_POS_ANCHORING"/>
    <property type="match status" value="1"/>
</dbReference>
<dbReference type="InterPro" id="IPR019931">
    <property type="entry name" value="LPXTG_anchor"/>
</dbReference>
<evidence type="ECO:0000313" key="13">
    <source>
        <dbReference type="Proteomes" id="UP000469871"/>
    </source>
</evidence>
<dbReference type="Pfam" id="PF25850">
    <property type="entry name" value="PelX_Ig"/>
    <property type="match status" value="1"/>
</dbReference>
<dbReference type="InterPro" id="IPR052052">
    <property type="entry name" value="Polysaccharide_Lyase_9"/>
</dbReference>
<proteinExistence type="predicted"/>
<dbReference type="EMBL" id="WEFP01000001">
    <property type="protein sequence ID" value="KAB7577115.1"/>
    <property type="molecule type" value="Genomic_DNA"/>
</dbReference>
<evidence type="ECO:0000313" key="11">
    <source>
        <dbReference type="EMBL" id="PZM56711.1"/>
    </source>
</evidence>
<dbReference type="InterPro" id="IPR011050">
    <property type="entry name" value="Pectin_lyase_fold/virulence"/>
</dbReference>
<evidence type="ECO:0000256" key="7">
    <source>
        <dbReference type="SAM" id="Phobius"/>
    </source>
</evidence>
<evidence type="ECO:0000256" key="1">
    <source>
        <dbReference type="ARBA" id="ARBA00004613"/>
    </source>
</evidence>
<feature type="region of interest" description="Disordered" evidence="6">
    <location>
        <begin position="58"/>
        <end position="90"/>
    </location>
</feature>
<reference evidence="11 12" key="1">
    <citation type="submission" date="2018-05" db="EMBL/GenBank/DDBJ databases">
        <title>Vancomycin-resistant Enterococcus faecium strain from Chelyabinsk, Russia.</title>
        <authorList>
            <person name="Gostev V."/>
            <person name="Goncharov A."/>
            <person name="Kolodzhieva V."/>
            <person name="Suvorov A."/>
            <person name="Sidorenko S."/>
            <person name="Zueva L."/>
        </authorList>
    </citation>
    <scope>NUCLEOTIDE SEQUENCE [LARGE SCALE GENOMIC DNA]</scope>
    <source>
        <strain evidence="11 12">20</strain>
    </source>
</reference>
<evidence type="ECO:0000313" key="10">
    <source>
        <dbReference type="EMBL" id="KAB7577115.1"/>
    </source>
</evidence>
<dbReference type="GeneID" id="66453474"/>
<evidence type="ECO:0000313" key="12">
    <source>
        <dbReference type="Proteomes" id="UP000249070"/>
    </source>
</evidence>
<comment type="caution">
    <text evidence="10">The sequence shown here is derived from an EMBL/GenBank/DDBJ whole genome shotgun (WGS) entry which is preliminary data.</text>
</comment>
<feature type="domain" description="Gram-positive cocci surface proteins LPxTG" evidence="9">
    <location>
        <begin position="1060"/>
        <end position="1092"/>
    </location>
</feature>
<feature type="signal peptide" evidence="8">
    <location>
        <begin position="1"/>
        <end position="24"/>
    </location>
</feature>
<feature type="compositionally biased region" description="Basic and acidic residues" evidence="6">
    <location>
        <begin position="1043"/>
        <end position="1054"/>
    </location>
</feature>
<dbReference type="NCBIfam" id="TIGR01167">
    <property type="entry name" value="LPXTG_anchor"/>
    <property type="match status" value="1"/>
</dbReference>
<evidence type="ECO:0000256" key="6">
    <source>
        <dbReference type="SAM" id="MobiDB-lite"/>
    </source>
</evidence>
<feature type="chain" id="PRO_5044369505" evidence="8">
    <location>
        <begin position="25"/>
        <end position="1092"/>
    </location>
</feature>
<sequence>MLKKRIKYSALMMNLLMLSTPVLISVVEVAANEQQSVNEENAHVNIEGMSTMEEIPRTSEDMDTEEGNDPMMKESENEKTKKQSEEANEEWKGVVFGESTSASRYAIEPLEDGVRLSSTNNGGKFQSSGSDGMTYYYQAIPKDINFRMRATIEIESWTYTNAQEGFALMVRDAVPKNHLFGQAFYSNSFAILGSRIEYVWDSDRQEVVNTSGSKYTMRLGLGTRAITGISSEDPQAAPAPGSVSVETTPLETSAGFLEKETGSYNIFGNGHGNLFPATNSITKLDVEMKKTNTGLEAYYYDPETGEEMASDIMYDWEKLYASDESVIYAGFAAARNMTIKVEGIEVAYSDPATDPPGQERPTRLIDPIYTVTSSNHSGNQDHTMSFRANADGLLTIKNKATGEVLKNAKNLAITANREFDYQTKLMEGTNEFTFSFTPDKNYPPEEYVEMTSYETKEILHTVDYRKPKYSTVYVTPEGSDAGNGSRQNPLSLTQALRYAYAGQTIVMAPGTYSFERGLTIPKGVNGTRENPIQLIAEKNPENKRPVLDFKGTGNGMTLFSHYWGLRGFDITNSAAMQKGLQISGNHNLIEEIHAYRNGNTGIQISGSSNDPFEAWPAHNLVKNCTSFENADPGFEDADGFAAKLTIGEGNVFDGCIAYHNADDGWDLFAKNETGSIGKVIIKNSVAYRNGWVPGIEGEGNGNGFKMGGSSLTGPHELINSLSFENLAKGIDSNSGTDIIVNSSTSFNNGSYNVALYTSSAGNTDYHASGILSFRTENLEMREQIRPLNQNEDQIYHSLNYYWNEREKQSENTLGHTISKDWIESLNTCSKEGQQPVTRYENGSIHVHGLMQIKPGNRQTEKERVDGLPLSVGAIFDGETSPSSEYPEYAIVQEPNQTKPNEQNNPIIIQEANGVAENAEGNIIELKPFTVFVSTFTPNQGTPVFEDMRYFPEKIQIVETQSSAQFSNHTAIFSAPSKGEYTLEVTYRSEIFDGEKWSAHTESVTQQKAITVRETADVPPGNDKPERENPGNESPNGKPNGKPSHPDRTAKESEKNGTQGLPKTGEFNNPLLALAGGILLIGVVVYVMKQRKK</sequence>
<gene>
    <name evidence="11" type="ORF">DKP91_02780</name>
    <name evidence="10" type="ORF">GBM73_07190</name>
</gene>
<name>A0A1A7RGV4_ENTFC</name>
<feature type="transmembrane region" description="Helical" evidence="7">
    <location>
        <begin position="1070"/>
        <end position="1087"/>
    </location>
</feature>
<dbReference type="InterPro" id="IPR058953">
    <property type="entry name" value="PelX-like_N"/>
</dbReference>